<accession>U5DLP0</accession>
<keyword evidence="2" id="KW-1185">Reference proteome</keyword>
<dbReference type="AlphaFoldDB" id="U5DLP0"/>
<comment type="caution">
    <text evidence="1">The sequence shown here is derived from an EMBL/GenBank/DDBJ whole genome shotgun (WGS) entry which is preliminary data.</text>
</comment>
<reference evidence="1 2" key="1">
    <citation type="submission" date="2013-05" db="EMBL/GenBank/DDBJ databases">
        <title>Draft genome sequence of Rubidibacter lacunae KORDI 51-2.</title>
        <authorList>
            <person name="Choi D.H."/>
            <person name="Noh J.H."/>
            <person name="Kwon K.-K."/>
            <person name="Lee J.-H."/>
            <person name="Ryu J.-Y."/>
        </authorList>
    </citation>
    <scope>NUCLEOTIDE SEQUENCE [LARGE SCALE GENOMIC DNA]</scope>
    <source>
        <strain evidence="1 2">KORDI 51-2</strain>
    </source>
</reference>
<sequence>MIKDIELELDRWNEPALHLMSDVAVDVGIINPKTARLTAPTAARVFWGSLLATPFRLRFCRNGWQYAVEGAFYVPNAAGSDRSAPRWRFDPDDIVRLPADNDYRKFFDTFFEAYQHWSHPVLARLREQASKEFCLFYLSNEAR</sequence>
<dbReference type="Proteomes" id="UP000016960">
    <property type="component" value="Unassembled WGS sequence"/>
</dbReference>
<protein>
    <submittedName>
        <fullName evidence="1">Uncharacterized protein</fullName>
    </submittedName>
</protein>
<gene>
    <name evidence="1" type="ORF">KR51_00016600</name>
</gene>
<organism evidence="1 2">
    <name type="scientific">Rubidibacter lacunae KORDI 51-2</name>
    <dbReference type="NCBI Taxonomy" id="582515"/>
    <lineage>
        <taxon>Bacteria</taxon>
        <taxon>Bacillati</taxon>
        <taxon>Cyanobacteriota</taxon>
        <taxon>Cyanophyceae</taxon>
        <taxon>Oscillatoriophycideae</taxon>
        <taxon>Chroococcales</taxon>
        <taxon>Aphanothecaceae</taxon>
        <taxon>Rubidibacter</taxon>
    </lineage>
</organism>
<dbReference type="EMBL" id="ASSJ01000041">
    <property type="protein sequence ID" value="ERN41807.1"/>
    <property type="molecule type" value="Genomic_DNA"/>
</dbReference>
<name>U5DLP0_9CHRO</name>
<proteinExistence type="predicted"/>
<evidence type="ECO:0000313" key="1">
    <source>
        <dbReference type="EMBL" id="ERN41807.1"/>
    </source>
</evidence>
<evidence type="ECO:0000313" key="2">
    <source>
        <dbReference type="Proteomes" id="UP000016960"/>
    </source>
</evidence>
<dbReference type="InParanoid" id="U5DLP0"/>